<dbReference type="Proteomes" id="UP000616499">
    <property type="component" value="Unassembled WGS sequence"/>
</dbReference>
<name>A0ABQ2H1R6_9PSED</name>
<evidence type="ECO:0000313" key="2">
    <source>
        <dbReference type="EMBL" id="GGM23612.1"/>
    </source>
</evidence>
<gene>
    <name evidence="2" type="ORF">GCM10009425_38100</name>
</gene>
<reference evidence="3" key="1">
    <citation type="journal article" date="2019" name="Int. J. Syst. Evol. Microbiol.">
        <title>The Global Catalogue of Microorganisms (GCM) 10K type strain sequencing project: providing services to taxonomists for standard genome sequencing and annotation.</title>
        <authorList>
            <consortium name="The Broad Institute Genomics Platform"/>
            <consortium name="The Broad Institute Genome Sequencing Center for Infectious Disease"/>
            <person name="Wu L."/>
            <person name="Ma J."/>
        </authorList>
    </citation>
    <scope>NUCLEOTIDE SEQUENCE [LARGE SCALE GENOMIC DNA]</scope>
    <source>
        <strain evidence="3">JCM 13501</strain>
    </source>
</reference>
<evidence type="ECO:0000259" key="1">
    <source>
        <dbReference type="Pfam" id="PF11726"/>
    </source>
</evidence>
<organism evidence="2 3">
    <name type="scientific">Pseudomonas asuensis</name>
    <dbReference type="NCBI Taxonomy" id="1825787"/>
    <lineage>
        <taxon>Bacteria</taxon>
        <taxon>Pseudomonadati</taxon>
        <taxon>Pseudomonadota</taxon>
        <taxon>Gammaproteobacteria</taxon>
        <taxon>Pseudomonadales</taxon>
        <taxon>Pseudomonadaceae</taxon>
        <taxon>Pseudomonas</taxon>
    </lineage>
</organism>
<dbReference type="InterPro" id="IPR057271">
    <property type="entry name" value="YagK_YfjJ_C"/>
</dbReference>
<sequence length="237" mass="27703">MACQDIGLERGLSGLVCLNEQNTEYLDFHHSMNVLVARIRQLTHEQWYQRRQSDRRYEAGQHQLTIAKYINQVLDRYSRTVVVRVDLHYLSLAQVRLRIEHVFRDLEKLIRARERNSIFDHETGYICSVEQGKSKGYHIHCAFFFNGAEVRSDFFKARKIGDLWKEITQGRGYYHSCNEAKESYGSEVGIGPIRRDDSCARDKVLKAIQYLAKEGQHLRLKPTGSRCIRMGRIARPL</sequence>
<evidence type="ECO:0000313" key="3">
    <source>
        <dbReference type="Proteomes" id="UP000616499"/>
    </source>
</evidence>
<accession>A0ABQ2H1R6</accession>
<dbReference type="EMBL" id="BMNW01000009">
    <property type="protein sequence ID" value="GGM23612.1"/>
    <property type="molecule type" value="Genomic_DNA"/>
</dbReference>
<protein>
    <recommendedName>
        <fullName evidence="1">YagK/YfjJ C-terminal domain-containing protein</fullName>
    </recommendedName>
</protein>
<feature type="domain" description="YagK/YfjJ C-terminal" evidence="1">
    <location>
        <begin position="74"/>
        <end position="214"/>
    </location>
</feature>
<keyword evidence="3" id="KW-1185">Reference proteome</keyword>
<proteinExistence type="predicted"/>
<comment type="caution">
    <text evidence="2">The sequence shown here is derived from an EMBL/GenBank/DDBJ whole genome shotgun (WGS) entry which is preliminary data.</text>
</comment>
<dbReference type="Pfam" id="PF11726">
    <property type="entry name" value="YagK_YfjJ_C"/>
    <property type="match status" value="1"/>
</dbReference>